<dbReference type="Proteomes" id="UP000654075">
    <property type="component" value="Unassembled WGS sequence"/>
</dbReference>
<organism evidence="17 18">
    <name type="scientific">Polarella glacialis</name>
    <name type="common">Dinoflagellate</name>
    <dbReference type="NCBI Taxonomy" id="89957"/>
    <lineage>
        <taxon>Eukaryota</taxon>
        <taxon>Sar</taxon>
        <taxon>Alveolata</taxon>
        <taxon>Dinophyceae</taxon>
        <taxon>Suessiales</taxon>
        <taxon>Suessiaceae</taxon>
        <taxon>Polarella</taxon>
    </lineage>
</organism>
<comment type="subcellular location">
    <subcellularLocation>
        <location evidence="1">Nucleus</location>
        <location evidence="1">Nucleolus</location>
    </subcellularLocation>
</comment>
<proteinExistence type="inferred from homology"/>
<dbReference type="InterPro" id="IPR014001">
    <property type="entry name" value="Helicase_ATP-bd"/>
</dbReference>
<dbReference type="SUPFAM" id="SSF52540">
    <property type="entry name" value="P-loop containing nucleoside triphosphate hydrolases"/>
    <property type="match status" value="1"/>
</dbReference>
<evidence type="ECO:0000256" key="12">
    <source>
        <dbReference type="PROSITE-ProRule" id="PRU00552"/>
    </source>
</evidence>
<feature type="short sequence motif" description="Q motif" evidence="12">
    <location>
        <begin position="931"/>
        <end position="959"/>
    </location>
</feature>
<feature type="compositionally biased region" description="Low complexity" evidence="13">
    <location>
        <begin position="779"/>
        <end position="801"/>
    </location>
</feature>
<name>A0A813DI98_POLGL</name>
<evidence type="ECO:0000256" key="8">
    <source>
        <dbReference type="ARBA" id="ARBA00022806"/>
    </source>
</evidence>
<gene>
    <name evidence="17" type="ORF">PGLA1383_LOCUS7466</name>
</gene>
<dbReference type="InterPro" id="IPR011545">
    <property type="entry name" value="DEAD/DEAH_box_helicase_dom"/>
</dbReference>
<dbReference type="PANTHER" id="PTHR47958">
    <property type="entry name" value="ATP-DEPENDENT RNA HELICASE DBP3"/>
    <property type="match status" value="1"/>
</dbReference>
<dbReference type="Gene3D" id="3.40.50.300">
    <property type="entry name" value="P-loop containing nucleotide triphosphate hydrolases"/>
    <property type="match status" value="2"/>
</dbReference>
<evidence type="ECO:0000256" key="10">
    <source>
        <dbReference type="ARBA" id="ARBA00023242"/>
    </source>
</evidence>
<dbReference type="InterPro" id="IPR001650">
    <property type="entry name" value="Helicase_C-like"/>
</dbReference>
<dbReference type="Pfam" id="PF08795">
    <property type="entry name" value="DUF1796"/>
    <property type="match status" value="2"/>
</dbReference>
<feature type="domain" description="DEAD-box RNA helicase Q" evidence="16">
    <location>
        <begin position="931"/>
        <end position="959"/>
    </location>
</feature>
<dbReference type="GO" id="GO:0016787">
    <property type="term" value="F:hydrolase activity"/>
    <property type="evidence" value="ECO:0007669"/>
    <property type="project" value="UniProtKB-KW"/>
</dbReference>
<dbReference type="SMART" id="SM00490">
    <property type="entry name" value="HELICc"/>
    <property type="match status" value="1"/>
</dbReference>
<keyword evidence="8" id="KW-0347">Helicase</keyword>
<dbReference type="InterPro" id="IPR044742">
    <property type="entry name" value="DEAD/DEAH_RhlB"/>
</dbReference>
<keyword evidence="9" id="KW-0067">ATP-binding</keyword>
<sequence>MAKAGQRATSGKTSHKNGGFALEPEFAHLAGQLSVVSLGGWCGVKGVIRELGLDGPNLPFDWLRCSLDGVRHAIASDFKDFLSYDYTFSPPNKQPAVHRDYANDCADESVLPFRDIYVGWGHSFWHYDLLLEAERQKYARRILRFQQLRCSKCPGFTSPLLFVRAANCTSELAGIGDLHDLLQQQFGERAHLLVTLNHQPTQHAIVFKDRPRLLLHTLGISEHMDGLHGVKPLFRDALAAGLNWCLGELPVAPGTRRCPFADLHGAGIQDVDLGSDLSRQWLHVPQAGAKQLPEGTLNLSQAMACQRRGAEVRRNPFDGHLYEQSGLQQVCSGHWSAEEVQFWESECKTLVRKATPELSSGKEQVMLSASKSTPSGHCWRGQEHLAAPVDEAVLGAPPAGSRRSKTLPSDRREEGEGCRAQPVSAAPVKSMERRRNPYDGELYGLEELMEACSGHWTQADVTHCWSLNCVPVDEVGRPLDACGKLHAGLAGAGTPGLRGSVQVISLGSHCGLKHALIRMGLSGATYPFDWLRTTLRSVLKPFGQTLMGFWITKRYCLSTEGPELRLMKSSLPMFWHNICWDDRDLRSFQRRARRLLELRKASHQNGRLLFVRAASSGQELRYAGELASLLSQMFGEQAHLLVLLGGQPMARMFYFKDQPSLSVATLSSALRSDSGSEGVIPRYRDAILEVVRRVGKFGGGVVQSCCWDELVSVNGGFLTKRAGCCPCAFVPASMVASELVFDWDAPAASATSSGKKKAELSSGQQKAMPVALKKRKKGGTTTVDGTKASAPVAAGFAAPEPKLGATRTALPGGKKSKKSTKADDSNSPPLSQQSKKAAAGASKVLPAKASVAAAASASGTKREASTDKLKQKPKKLKKNRQEREAAALASKAAVGSDATDGQVDPSLYLGAFRQLHQILVTGKCPEPFETFDAAEAGLGKPLTTALVQQGYSAPTPIQAQAWPLALQGVDMIGVAKTGSGKTCGFLLPVLARLRLREKRPKPQLGDPVTPSALVLAPTRELAQQIAAEAEKFAVVAGARIVSIYGGVPKGDQIRQLCSGVDVLIATPGRLFDFSDGNPERSPGMSISLAAVSYLVLDEADRMLDMGFEKDIRAIVEQCPATGKPEEGGGAFGPLAGTARQTLFFTATWPKEVQRTAASLTSKGAIQVRIGQGTDGDKLTANKSVVQKVYVLKQIDKLSRLKSVLQKELGPGETAFVFAQTRKTCDFLEKELWDQREDLSIGTWCRTIHSHRAQHIRDATLETFRQLTAGKDNGRKGILVATDVAARGLDIPGVALVVVYDFQGGGLGADSGVESYVHRIGRTGRAGKTGKAFTFFTKDDAGAAQLVELLEGAGQKVPGDLRHLGEKDAVWRASRPPQA</sequence>
<dbReference type="GO" id="GO:0003676">
    <property type="term" value="F:nucleic acid binding"/>
    <property type="evidence" value="ECO:0007669"/>
    <property type="project" value="InterPro"/>
</dbReference>
<keyword evidence="10" id="KW-0539">Nucleus</keyword>
<evidence type="ECO:0000256" key="9">
    <source>
        <dbReference type="ARBA" id="ARBA00022840"/>
    </source>
</evidence>
<dbReference type="Pfam" id="PF00271">
    <property type="entry name" value="Helicase_C"/>
    <property type="match status" value="1"/>
</dbReference>
<dbReference type="PROSITE" id="PS51192">
    <property type="entry name" value="HELICASE_ATP_BIND_1"/>
    <property type="match status" value="1"/>
</dbReference>
<dbReference type="GO" id="GO:0005524">
    <property type="term" value="F:ATP binding"/>
    <property type="evidence" value="ECO:0007669"/>
    <property type="project" value="UniProtKB-KW"/>
</dbReference>
<protein>
    <recommendedName>
        <fullName evidence="3">RNA helicase</fullName>
        <ecNumber evidence="3">3.6.4.13</ecNumber>
    </recommendedName>
</protein>
<feature type="domain" description="Helicase ATP-binding" evidence="14">
    <location>
        <begin position="962"/>
        <end position="1166"/>
    </location>
</feature>
<evidence type="ECO:0000256" key="6">
    <source>
        <dbReference type="ARBA" id="ARBA00022741"/>
    </source>
</evidence>
<dbReference type="InterPro" id="IPR000629">
    <property type="entry name" value="RNA-helicase_DEAD-box_CS"/>
</dbReference>
<evidence type="ECO:0000259" key="16">
    <source>
        <dbReference type="PROSITE" id="PS51195"/>
    </source>
</evidence>
<evidence type="ECO:0000256" key="4">
    <source>
        <dbReference type="ARBA" id="ARBA00022517"/>
    </source>
</evidence>
<feature type="region of interest" description="Disordered" evidence="13">
    <location>
        <begin position="394"/>
        <end position="429"/>
    </location>
</feature>
<dbReference type="CDD" id="cd00268">
    <property type="entry name" value="DEADc"/>
    <property type="match status" value="1"/>
</dbReference>
<feature type="region of interest" description="Disordered" evidence="13">
    <location>
        <begin position="854"/>
        <end position="900"/>
    </location>
</feature>
<evidence type="ECO:0000256" key="2">
    <source>
        <dbReference type="ARBA" id="ARBA00009334"/>
    </source>
</evidence>
<dbReference type="PROSITE" id="PS51195">
    <property type="entry name" value="Q_MOTIF"/>
    <property type="match status" value="1"/>
</dbReference>
<comment type="function">
    <text evidence="11">ATP-dependent RNA helicase required for 60S ribosomal subunit synthesis. Involved in efficient pre-rRNA processing, predominantly at site A3, which is necessary for the normal formation of 25S and 5.8S rRNAs.</text>
</comment>
<dbReference type="GO" id="GO:0003724">
    <property type="term" value="F:RNA helicase activity"/>
    <property type="evidence" value="ECO:0007669"/>
    <property type="project" value="UniProtKB-EC"/>
</dbReference>
<feature type="compositionally biased region" description="Basic and acidic residues" evidence="13">
    <location>
        <begin position="408"/>
        <end position="417"/>
    </location>
</feature>
<feature type="compositionally biased region" description="Basic and acidic residues" evidence="13">
    <location>
        <begin position="860"/>
        <end position="870"/>
    </location>
</feature>
<feature type="compositionally biased region" description="Low complexity" evidence="13">
    <location>
        <begin position="831"/>
        <end position="842"/>
    </location>
</feature>
<reference evidence="17" key="1">
    <citation type="submission" date="2021-02" db="EMBL/GenBank/DDBJ databases">
        <authorList>
            <person name="Dougan E. K."/>
            <person name="Rhodes N."/>
            <person name="Thang M."/>
            <person name="Chan C."/>
        </authorList>
    </citation>
    <scope>NUCLEOTIDE SEQUENCE</scope>
</reference>
<dbReference type="PROSITE" id="PS51194">
    <property type="entry name" value="HELICASE_CTER"/>
    <property type="match status" value="1"/>
</dbReference>
<dbReference type="InterPro" id="IPR014014">
    <property type="entry name" value="RNA_helicase_DEAD_Q_motif"/>
</dbReference>
<dbReference type="InterPro" id="IPR014903">
    <property type="entry name" value="DUF1796"/>
</dbReference>
<evidence type="ECO:0000313" key="18">
    <source>
        <dbReference type="Proteomes" id="UP000654075"/>
    </source>
</evidence>
<evidence type="ECO:0000256" key="11">
    <source>
        <dbReference type="ARBA" id="ARBA00037449"/>
    </source>
</evidence>
<dbReference type="Pfam" id="PF00270">
    <property type="entry name" value="DEAD"/>
    <property type="match status" value="1"/>
</dbReference>
<accession>A0A813DI98</accession>
<keyword evidence="7" id="KW-0378">Hydrolase</keyword>
<keyword evidence="18" id="KW-1185">Reference proteome</keyword>
<dbReference type="EMBL" id="CAJNNV010003255">
    <property type="protein sequence ID" value="CAE8588676.1"/>
    <property type="molecule type" value="Genomic_DNA"/>
</dbReference>
<evidence type="ECO:0000259" key="14">
    <source>
        <dbReference type="PROSITE" id="PS51192"/>
    </source>
</evidence>
<keyword evidence="5" id="KW-0698">rRNA processing</keyword>
<evidence type="ECO:0000256" key="3">
    <source>
        <dbReference type="ARBA" id="ARBA00012552"/>
    </source>
</evidence>
<evidence type="ECO:0000256" key="1">
    <source>
        <dbReference type="ARBA" id="ARBA00004604"/>
    </source>
</evidence>
<evidence type="ECO:0000256" key="5">
    <source>
        <dbReference type="ARBA" id="ARBA00022552"/>
    </source>
</evidence>
<comment type="caution">
    <text evidence="17">The sequence shown here is derived from an EMBL/GenBank/DDBJ whole genome shotgun (WGS) entry which is preliminary data.</text>
</comment>
<evidence type="ECO:0000256" key="7">
    <source>
        <dbReference type="ARBA" id="ARBA00022801"/>
    </source>
</evidence>
<keyword evidence="6" id="KW-0547">Nucleotide-binding</keyword>
<evidence type="ECO:0000313" key="17">
    <source>
        <dbReference type="EMBL" id="CAE8588676.1"/>
    </source>
</evidence>
<comment type="similarity">
    <text evidence="2">Belongs to the DEAD box helicase family. DDX5/DBP2 subfamily.</text>
</comment>
<keyword evidence="4" id="KW-0690">Ribosome biogenesis</keyword>
<feature type="domain" description="Helicase C-terminal" evidence="15">
    <location>
        <begin position="1196"/>
        <end position="1364"/>
    </location>
</feature>
<feature type="region of interest" description="Disordered" evidence="13">
    <location>
        <begin position="752"/>
        <end position="842"/>
    </location>
</feature>
<evidence type="ECO:0000259" key="15">
    <source>
        <dbReference type="PROSITE" id="PS51194"/>
    </source>
</evidence>
<dbReference type="EC" id="3.6.4.13" evidence="3"/>
<dbReference type="CDD" id="cd18787">
    <property type="entry name" value="SF2_C_DEAD"/>
    <property type="match status" value="1"/>
</dbReference>
<dbReference type="PROSITE" id="PS00039">
    <property type="entry name" value="DEAD_ATP_HELICASE"/>
    <property type="match status" value="1"/>
</dbReference>
<feature type="compositionally biased region" description="Low complexity" evidence="13">
    <location>
        <begin position="886"/>
        <end position="898"/>
    </location>
</feature>
<dbReference type="InterPro" id="IPR027417">
    <property type="entry name" value="P-loop_NTPase"/>
</dbReference>
<dbReference type="SMART" id="SM00487">
    <property type="entry name" value="DEXDc"/>
    <property type="match status" value="1"/>
</dbReference>
<evidence type="ECO:0000256" key="13">
    <source>
        <dbReference type="SAM" id="MobiDB-lite"/>
    </source>
</evidence>